<dbReference type="GO" id="GO:0005524">
    <property type="term" value="F:ATP binding"/>
    <property type="evidence" value="ECO:0007669"/>
    <property type="project" value="UniProtKB-KW"/>
</dbReference>
<dbReference type="EC" id="2.7.11.1" evidence="1"/>
<feature type="domain" description="Protein kinase" evidence="9">
    <location>
        <begin position="73"/>
        <end position="429"/>
    </location>
</feature>
<dbReference type="GO" id="GO:0004674">
    <property type="term" value="F:protein serine/threonine kinase activity"/>
    <property type="evidence" value="ECO:0007669"/>
    <property type="project" value="UniProtKB-KW"/>
</dbReference>
<accession>A0A4S9ULL4</accession>
<reference evidence="10 11" key="1">
    <citation type="submission" date="2018-10" db="EMBL/GenBank/DDBJ databases">
        <title>Fifty Aureobasidium pullulans genomes reveal a recombining polyextremotolerant generalist.</title>
        <authorList>
            <person name="Gostincar C."/>
            <person name="Turk M."/>
            <person name="Zajc J."/>
            <person name="Gunde-Cimerman N."/>
        </authorList>
    </citation>
    <scope>NUCLEOTIDE SEQUENCE [LARGE SCALE GENOMIC DNA]</scope>
    <source>
        <strain evidence="10 11">EXF-3844</strain>
    </source>
</reference>
<sequence length="432" mass="48948">MSRSLGSIHLGLRPLTAVRVRAPPRAYHLSQHRSFITSKFRYACDVEAEPLHRYRSGGYHPVRLGDAFKQGRYKVLHKLGHGGFSTVWIARDQSLNRNVALRIVTSENSSSINRELCTHRRLLENSVPPMNDHKHIVRLLDNFEHPGPNSMHICLVLELLGPNVATVTEERFAGNRLPGYTAKKACKEMALALQVLHAQGIGHGDLHTGNLAFMIPGLKLLSEEELSKKLGKPRVGPVGRPDGEPLEPGMPEYLVWPARLPANDLNFEKSSVKLIDFGESFRSDNKAETLNTPLALRAPEVLFQDEYDLRVDYWSLGCTMFELVVGQPPCSSLMAKREDILQQIADLIGEPPERWQPQWKAMPKWEPHDDDGPIYTLSQWLDLLYFDGNESPDFTRQELAQFGRLVGKLLRWCPSDRPSVTEVLSDEWFHDC</sequence>
<evidence type="ECO:0000256" key="7">
    <source>
        <dbReference type="ARBA" id="ARBA00047899"/>
    </source>
</evidence>
<dbReference type="PANTHER" id="PTHR47634">
    <property type="entry name" value="PROTEIN KINASE DOMAIN-CONTAINING PROTEIN-RELATED"/>
    <property type="match status" value="1"/>
</dbReference>
<name>A0A4S9ULL4_AURPU</name>
<dbReference type="Pfam" id="PF00069">
    <property type="entry name" value="Pkinase"/>
    <property type="match status" value="2"/>
</dbReference>
<proteinExistence type="predicted"/>
<protein>
    <recommendedName>
        <fullName evidence="1">non-specific serine/threonine protein kinase</fullName>
        <ecNumber evidence="1">2.7.11.1</ecNumber>
    </recommendedName>
</protein>
<evidence type="ECO:0000313" key="10">
    <source>
        <dbReference type="EMBL" id="THZ38556.1"/>
    </source>
</evidence>
<dbReference type="Gene3D" id="1.10.510.10">
    <property type="entry name" value="Transferase(Phosphotransferase) domain 1"/>
    <property type="match status" value="1"/>
</dbReference>
<evidence type="ECO:0000256" key="5">
    <source>
        <dbReference type="ARBA" id="ARBA00022777"/>
    </source>
</evidence>
<dbReference type="SMART" id="SM00220">
    <property type="entry name" value="S_TKc"/>
    <property type="match status" value="1"/>
</dbReference>
<evidence type="ECO:0000313" key="11">
    <source>
        <dbReference type="Proteomes" id="UP000310121"/>
    </source>
</evidence>
<evidence type="ECO:0000256" key="1">
    <source>
        <dbReference type="ARBA" id="ARBA00012513"/>
    </source>
</evidence>
<dbReference type="InterPro" id="IPR011009">
    <property type="entry name" value="Kinase-like_dom_sf"/>
</dbReference>
<evidence type="ECO:0000256" key="6">
    <source>
        <dbReference type="ARBA" id="ARBA00022840"/>
    </source>
</evidence>
<dbReference type="Proteomes" id="UP000310121">
    <property type="component" value="Unassembled WGS sequence"/>
</dbReference>
<gene>
    <name evidence="10" type="ORF">D6C90_06377</name>
</gene>
<dbReference type="InterPro" id="IPR051334">
    <property type="entry name" value="SRPK"/>
</dbReference>
<keyword evidence="5 10" id="KW-0418">Kinase</keyword>
<evidence type="ECO:0000256" key="2">
    <source>
        <dbReference type="ARBA" id="ARBA00022527"/>
    </source>
</evidence>
<comment type="catalytic activity">
    <reaction evidence="8">
        <text>L-seryl-[protein] + ATP = O-phospho-L-seryl-[protein] + ADP + H(+)</text>
        <dbReference type="Rhea" id="RHEA:17989"/>
        <dbReference type="Rhea" id="RHEA-COMP:9863"/>
        <dbReference type="Rhea" id="RHEA-COMP:11604"/>
        <dbReference type="ChEBI" id="CHEBI:15378"/>
        <dbReference type="ChEBI" id="CHEBI:29999"/>
        <dbReference type="ChEBI" id="CHEBI:30616"/>
        <dbReference type="ChEBI" id="CHEBI:83421"/>
        <dbReference type="ChEBI" id="CHEBI:456216"/>
        <dbReference type="EC" id="2.7.11.1"/>
    </reaction>
</comment>
<keyword evidence="2" id="KW-0723">Serine/threonine-protein kinase</keyword>
<dbReference type="Gene3D" id="3.30.200.20">
    <property type="entry name" value="Phosphorylase Kinase, domain 1"/>
    <property type="match status" value="1"/>
</dbReference>
<dbReference type="PROSITE" id="PS50011">
    <property type="entry name" value="PROTEIN_KINASE_DOM"/>
    <property type="match status" value="1"/>
</dbReference>
<evidence type="ECO:0000256" key="3">
    <source>
        <dbReference type="ARBA" id="ARBA00022679"/>
    </source>
</evidence>
<dbReference type="GO" id="GO:0050684">
    <property type="term" value="P:regulation of mRNA processing"/>
    <property type="evidence" value="ECO:0007669"/>
    <property type="project" value="TreeGrafter"/>
</dbReference>
<dbReference type="PANTHER" id="PTHR47634:SF9">
    <property type="entry name" value="PROTEIN KINASE DOMAIN-CONTAINING PROTEIN-RELATED"/>
    <property type="match status" value="1"/>
</dbReference>
<keyword evidence="3" id="KW-0808">Transferase</keyword>
<dbReference type="AlphaFoldDB" id="A0A4S9ULL4"/>
<dbReference type="GO" id="GO:0000245">
    <property type="term" value="P:spliceosomal complex assembly"/>
    <property type="evidence" value="ECO:0007669"/>
    <property type="project" value="TreeGrafter"/>
</dbReference>
<evidence type="ECO:0000256" key="8">
    <source>
        <dbReference type="ARBA" id="ARBA00048679"/>
    </source>
</evidence>
<organism evidence="10 11">
    <name type="scientific">Aureobasidium pullulans</name>
    <name type="common">Black yeast</name>
    <name type="synonym">Pullularia pullulans</name>
    <dbReference type="NCBI Taxonomy" id="5580"/>
    <lineage>
        <taxon>Eukaryota</taxon>
        <taxon>Fungi</taxon>
        <taxon>Dikarya</taxon>
        <taxon>Ascomycota</taxon>
        <taxon>Pezizomycotina</taxon>
        <taxon>Dothideomycetes</taxon>
        <taxon>Dothideomycetidae</taxon>
        <taxon>Dothideales</taxon>
        <taxon>Saccotheciaceae</taxon>
        <taxon>Aureobasidium</taxon>
    </lineage>
</organism>
<keyword evidence="4" id="KW-0547">Nucleotide-binding</keyword>
<keyword evidence="6" id="KW-0067">ATP-binding</keyword>
<evidence type="ECO:0000259" key="9">
    <source>
        <dbReference type="PROSITE" id="PS50011"/>
    </source>
</evidence>
<comment type="catalytic activity">
    <reaction evidence="7">
        <text>L-threonyl-[protein] + ATP = O-phospho-L-threonyl-[protein] + ADP + H(+)</text>
        <dbReference type="Rhea" id="RHEA:46608"/>
        <dbReference type="Rhea" id="RHEA-COMP:11060"/>
        <dbReference type="Rhea" id="RHEA-COMP:11605"/>
        <dbReference type="ChEBI" id="CHEBI:15378"/>
        <dbReference type="ChEBI" id="CHEBI:30013"/>
        <dbReference type="ChEBI" id="CHEBI:30616"/>
        <dbReference type="ChEBI" id="CHEBI:61977"/>
        <dbReference type="ChEBI" id="CHEBI:456216"/>
        <dbReference type="EC" id="2.7.11.1"/>
    </reaction>
</comment>
<dbReference type="InterPro" id="IPR000719">
    <property type="entry name" value="Prot_kinase_dom"/>
</dbReference>
<dbReference type="SUPFAM" id="SSF56112">
    <property type="entry name" value="Protein kinase-like (PK-like)"/>
    <property type="match status" value="1"/>
</dbReference>
<dbReference type="EMBL" id="QZBN01000663">
    <property type="protein sequence ID" value="THZ38556.1"/>
    <property type="molecule type" value="Genomic_DNA"/>
</dbReference>
<comment type="caution">
    <text evidence="10">The sequence shown here is derived from an EMBL/GenBank/DDBJ whole genome shotgun (WGS) entry which is preliminary data.</text>
</comment>
<evidence type="ECO:0000256" key="4">
    <source>
        <dbReference type="ARBA" id="ARBA00022741"/>
    </source>
</evidence>